<dbReference type="Proteomes" id="UP001597393">
    <property type="component" value="Unassembled WGS sequence"/>
</dbReference>
<dbReference type="SUPFAM" id="SSF54106">
    <property type="entry name" value="LysM domain"/>
    <property type="match status" value="2"/>
</dbReference>
<dbReference type="InterPro" id="IPR036779">
    <property type="entry name" value="LysM_dom_sf"/>
</dbReference>
<evidence type="ECO:0000313" key="2">
    <source>
        <dbReference type="EMBL" id="MFD2597369.1"/>
    </source>
</evidence>
<dbReference type="InterPro" id="IPR008258">
    <property type="entry name" value="Transglycosylase_SLT_dom_1"/>
</dbReference>
<proteinExistence type="predicted"/>
<dbReference type="PROSITE" id="PS51782">
    <property type="entry name" value="LYSM"/>
    <property type="match status" value="2"/>
</dbReference>
<comment type="caution">
    <text evidence="2">The sequence shown here is derived from an EMBL/GenBank/DDBJ whole genome shotgun (WGS) entry which is preliminary data.</text>
</comment>
<feature type="domain" description="LysM" evidence="1">
    <location>
        <begin position="320"/>
        <end position="363"/>
    </location>
</feature>
<dbReference type="InterPro" id="IPR018392">
    <property type="entry name" value="LysM"/>
</dbReference>
<dbReference type="EMBL" id="JBHUMA010000003">
    <property type="protein sequence ID" value="MFD2597369.1"/>
    <property type="molecule type" value="Genomic_DNA"/>
</dbReference>
<dbReference type="Pfam" id="PF01476">
    <property type="entry name" value="LysM"/>
    <property type="match status" value="2"/>
</dbReference>
<dbReference type="Gene3D" id="3.10.350.10">
    <property type="entry name" value="LysM domain"/>
    <property type="match status" value="2"/>
</dbReference>
<dbReference type="InterPro" id="IPR023346">
    <property type="entry name" value="Lysozyme-like_dom_sf"/>
</dbReference>
<dbReference type="SUPFAM" id="SSF53955">
    <property type="entry name" value="Lysozyme-like"/>
    <property type="match status" value="1"/>
</dbReference>
<dbReference type="Pfam" id="PF01464">
    <property type="entry name" value="SLT"/>
    <property type="match status" value="1"/>
</dbReference>
<dbReference type="PANTHER" id="PTHR33734">
    <property type="entry name" value="LYSM DOMAIN-CONTAINING GPI-ANCHORED PROTEIN 2"/>
    <property type="match status" value="1"/>
</dbReference>
<dbReference type="PANTHER" id="PTHR33734:SF22">
    <property type="entry name" value="MEMBRANE-BOUND LYTIC MUREIN TRANSGLYCOSYLASE D"/>
    <property type="match status" value="1"/>
</dbReference>
<dbReference type="CDD" id="cd00118">
    <property type="entry name" value="LysM"/>
    <property type="match status" value="2"/>
</dbReference>
<keyword evidence="3" id="KW-1185">Reference proteome</keyword>
<dbReference type="RefSeq" id="WP_380866486.1">
    <property type="nucleotide sequence ID" value="NZ_JBHUMA010000003.1"/>
</dbReference>
<gene>
    <name evidence="2" type="ORF">ACFSQ3_00280</name>
</gene>
<name>A0ABW5NE43_9SPHI</name>
<sequence length="446" mass="50427">MQQAVQKQLEKERETVIAHLDSIKEATITPIEFSYDDIVIGQRIQRMQKSIPMEYNHLVKAYLDKYVSRNYQPYMEKLLGLSQYYFPIYEQIFAENNIPDEIKFLSVVESSLNPHTLSSAGALGPWQFIYGTAKGYNLAMDSYVDERKDVYLSTYAVSKYLTEAHDEFNDWLLALASYNCGRGCVRRAIQRSGMRAPTFWELSPYLPQETRNYIPKFIAMSYVLQHPDMHHLTARTTDLALPYKVMMVDKHVDMSRIASAINCPLDILQAYNPAFKKTQVNGSAADPKRLIVPVKQGLNDSLLYMALNNQTVPFQEKESFQYIVKSGETLATIAKANGVSVSDLITWNDLPVASVPVGKSLRIEKETSENIISARLANNVNKAKAKEGIAKKQMAYVLHVVRKGDTLSSIASKYRGASINRLKADNNIKTSHLSIGQKIKVFQAQS</sequence>
<evidence type="ECO:0000259" key="1">
    <source>
        <dbReference type="PROSITE" id="PS51782"/>
    </source>
</evidence>
<protein>
    <submittedName>
        <fullName evidence="2">LysM peptidoglycan-binding domain-containing protein</fullName>
    </submittedName>
</protein>
<accession>A0ABW5NE43</accession>
<reference evidence="3" key="1">
    <citation type="journal article" date="2019" name="Int. J. Syst. Evol. Microbiol.">
        <title>The Global Catalogue of Microorganisms (GCM) 10K type strain sequencing project: providing services to taxonomists for standard genome sequencing and annotation.</title>
        <authorList>
            <consortium name="The Broad Institute Genomics Platform"/>
            <consortium name="The Broad Institute Genome Sequencing Center for Infectious Disease"/>
            <person name="Wu L."/>
            <person name="Ma J."/>
        </authorList>
    </citation>
    <scope>NUCLEOTIDE SEQUENCE [LARGE SCALE GENOMIC DNA]</scope>
    <source>
        <strain evidence="3">KCTC 42248</strain>
    </source>
</reference>
<feature type="domain" description="LysM" evidence="1">
    <location>
        <begin position="397"/>
        <end position="441"/>
    </location>
</feature>
<evidence type="ECO:0000313" key="3">
    <source>
        <dbReference type="Proteomes" id="UP001597393"/>
    </source>
</evidence>
<dbReference type="SMART" id="SM00257">
    <property type="entry name" value="LysM"/>
    <property type="match status" value="2"/>
</dbReference>
<organism evidence="2 3">
    <name type="scientific">Sphingobacterium corticis</name>
    <dbReference type="NCBI Taxonomy" id="1812823"/>
    <lineage>
        <taxon>Bacteria</taxon>
        <taxon>Pseudomonadati</taxon>
        <taxon>Bacteroidota</taxon>
        <taxon>Sphingobacteriia</taxon>
        <taxon>Sphingobacteriales</taxon>
        <taxon>Sphingobacteriaceae</taxon>
        <taxon>Sphingobacterium</taxon>
    </lineage>
</organism>
<dbReference type="CDD" id="cd16894">
    <property type="entry name" value="MltD-like"/>
    <property type="match status" value="1"/>
</dbReference>
<dbReference type="Gene3D" id="1.10.530.10">
    <property type="match status" value="1"/>
</dbReference>